<evidence type="ECO:0000313" key="2">
    <source>
        <dbReference type="Proteomes" id="UP000078540"/>
    </source>
</evidence>
<dbReference type="EMBL" id="KQ976432">
    <property type="protein sequence ID" value="KYM87431.1"/>
    <property type="molecule type" value="Genomic_DNA"/>
</dbReference>
<name>A0A195BP61_9HYME</name>
<organism evidence="1 2">
    <name type="scientific">Atta colombica</name>
    <dbReference type="NCBI Taxonomy" id="520822"/>
    <lineage>
        <taxon>Eukaryota</taxon>
        <taxon>Metazoa</taxon>
        <taxon>Ecdysozoa</taxon>
        <taxon>Arthropoda</taxon>
        <taxon>Hexapoda</taxon>
        <taxon>Insecta</taxon>
        <taxon>Pterygota</taxon>
        <taxon>Neoptera</taxon>
        <taxon>Endopterygota</taxon>
        <taxon>Hymenoptera</taxon>
        <taxon>Apocrita</taxon>
        <taxon>Aculeata</taxon>
        <taxon>Formicoidea</taxon>
        <taxon>Formicidae</taxon>
        <taxon>Myrmicinae</taxon>
        <taxon>Atta</taxon>
    </lineage>
</organism>
<proteinExistence type="predicted"/>
<protein>
    <submittedName>
        <fullName evidence="1">Uncharacterized protein</fullName>
    </submittedName>
</protein>
<accession>A0A195BP61</accession>
<dbReference type="AlphaFoldDB" id="A0A195BP61"/>
<evidence type="ECO:0000313" key="1">
    <source>
        <dbReference type="EMBL" id="KYM87431.1"/>
    </source>
</evidence>
<dbReference type="Proteomes" id="UP000078540">
    <property type="component" value="Unassembled WGS sequence"/>
</dbReference>
<keyword evidence="2" id="KW-1185">Reference proteome</keyword>
<sequence length="124" mass="13894">MKTFTLSVKCNLCSSSVNYAREALISIEGARQGETMFKGQRCNPKKGVEAHRGVAGKVGVNERRRQVEPSSHHATPIPFTPPLLSTLTILLAESYANSENTRLAFLSRMREDITHRYWLSANPY</sequence>
<reference evidence="1 2" key="1">
    <citation type="submission" date="2015-09" db="EMBL/GenBank/DDBJ databases">
        <title>Atta colombica WGS genome.</title>
        <authorList>
            <person name="Nygaard S."/>
            <person name="Hu H."/>
            <person name="Boomsma J."/>
            <person name="Zhang G."/>
        </authorList>
    </citation>
    <scope>NUCLEOTIDE SEQUENCE [LARGE SCALE GENOMIC DNA]</scope>
    <source>
        <strain evidence="1">Treedump-2</strain>
        <tissue evidence="1">Whole body</tissue>
    </source>
</reference>
<gene>
    <name evidence="1" type="ORF">ALC53_03329</name>
</gene>